<evidence type="ECO:0000313" key="7">
    <source>
        <dbReference type="Proteomes" id="UP000807353"/>
    </source>
</evidence>
<dbReference type="InterPro" id="IPR057326">
    <property type="entry name" value="KR_dom"/>
</dbReference>
<evidence type="ECO:0000256" key="3">
    <source>
        <dbReference type="ARBA" id="ARBA00023002"/>
    </source>
</evidence>
<dbReference type="InterPro" id="IPR002347">
    <property type="entry name" value="SDR_fam"/>
</dbReference>
<gene>
    <name evidence="6" type="ORF">BDZ94DRAFT_1284090</name>
</gene>
<dbReference type="PANTHER" id="PTHR44169">
    <property type="entry name" value="NADPH-DEPENDENT 1-ACYLDIHYDROXYACETONE PHOSPHATE REDUCTASE"/>
    <property type="match status" value="1"/>
</dbReference>
<dbReference type="PANTHER" id="PTHR44169:SF6">
    <property type="entry name" value="NADPH-DEPENDENT 1-ACYLDIHYDROXYACETONE PHOSPHATE REDUCTASE"/>
    <property type="match status" value="1"/>
</dbReference>
<feature type="domain" description="Ketoreductase" evidence="5">
    <location>
        <begin position="4"/>
        <end position="178"/>
    </location>
</feature>
<reference evidence="6" key="1">
    <citation type="submission" date="2020-11" db="EMBL/GenBank/DDBJ databases">
        <authorList>
            <consortium name="DOE Joint Genome Institute"/>
            <person name="Ahrendt S."/>
            <person name="Riley R."/>
            <person name="Andreopoulos W."/>
            <person name="Labutti K."/>
            <person name="Pangilinan J."/>
            <person name="Ruiz-Duenas F.J."/>
            <person name="Barrasa J.M."/>
            <person name="Sanchez-Garcia M."/>
            <person name="Camarero S."/>
            <person name="Miyauchi S."/>
            <person name="Serrano A."/>
            <person name="Linde D."/>
            <person name="Babiker R."/>
            <person name="Drula E."/>
            <person name="Ayuso-Fernandez I."/>
            <person name="Pacheco R."/>
            <person name="Padilla G."/>
            <person name="Ferreira P."/>
            <person name="Barriuso J."/>
            <person name="Kellner H."/>
            <person name="Castanera R."/>
            <person name="Alfaro M."/>
            <person name="Ramirez L."/>
            <person name="Pisabarro A.G."/>
            <person name="Kuo A."/>
            <person name="Tritt A."/>
            <person name="Lipzen A."/>
            <person name="He G."/>
            <person name="Yan M."/>
            <person name="Ng V."/>
            <person name="Cullen D."/>
            <person name="Martin F."/>
            <person name="Rosso M.-N."/>
            <person name="Henrissat B."/>
            <person name="Hibbett D."/>
            <person name="Martinez A.T."/>
            <person name="Grigoriev I.V."/>
        </authorList>
    </citation>
    <scope>NUCLEOTIDE SEQUENCE</scope>
    <source>
        <strain evidence="6">CBS 247.69</strain>
    </source>
</reference>
<keyword evidence="2" id="KW-0521">NADP</keyword>
<dbReference type="GO" id="GO:0016491">
    <property type="term" value="F:oxidoreductase activity"/>
    <property type="evidence" value="ECO:0007669"/>
    <property type="project" value="UniProtKB-KW"/>
</dbReference>
<dbReference type="SMART" id="SM00822">
    <property type="entry name" value="PKS_KR"/>
    <property type="match status" value="1"/>
</dbReference>
<evidence type="ECO:0000313" key="6">
    <source>
        <dbReference type="EMBL" id="KAF9460128.1"/>
    </source>
</evidence>
<dbReference type="OrthoDB" id="2102561at2759"/>
<evidence type="ECO:0000256" key="4">
    <source>
        <dbReference type="RuleBase" id="RU000363"/>
    </source>
</evidence>
<dbReference type="AlphaFoldDB" id="A0A9P5XYT2"/>
<evidence type="ECO:0000259" key="5">
    <source>
        <dbReference type="SMART" id="SM00822"/>
    </source>
</evidence>
<comment type="caution">
    <text evidence="6">The sequence shown here is derived from an EMBL/GenBank/DDBJ whole genome shotgun (WGS) entry which is preliminary data.</text>
</comment>
<evidence type="ECO:0000256" key="2">
    <source>
        <dbReference type="ARBA" id="ARBA00022857"/>
    </source>
</evidence>
<proteinExistence type="inferred from homology"/>
<dbReference type="InterPro" id="IPR036291">
    <property type="entry name" value="NAD(P)-bd_dom_sf"/>
</dbReference>
<dbReference type="PRINTS" id="PR00080">
    <property type="entry name" value="SDRFAMILY"/>
</dbReference>
<dbReference type="Pfam" id="PF00106">
    <property type="entry name" value="adh_short"/>
    <property type="match status" value="1"/>
</dbReference>
<accession>A0A9P5XYT2</accession>
<comment type="similarity">
    <text evidence="1 4">Belongs to the short-chain dehydrogenases/reductases (SDR) family.</text>
</comment>
<dbReference type="PRINTS" id="PR00081">
    <property type="entry name" value="GDHRDH"/>
</dbReference>
<dbReference type="EMBL" id="MU150304">
    <property type="protein sequence ID" value="KAF9460128.1"/>
    <property type="molecule type" value="Genomic_DNA"/>
</dbReference>
<dbReference type="CDD" id="cd05374">
    <property type="entry name" value="17beta-HSD-like_SDR_c"/>
    <property type="match status" value="1"/>
</dbReference>
<keyword evidence="7" id="KW-1185">Reference proteome</keyword>
<sequence>MSRRVVLVTGSSNGGIGFALCEEFARQGCKVYATSRNLDSIGEFQDKTIEKLALDVNLDESVNSIVQHIVNVEGTIDLVVNNAGFFVPGPLIDQSLEDVKRVFDTNTYAILRVAKATIPVMAKRRSGVIVNIGSIVGELATPWNGLYCASKAAAQSLSDVLSMECKPFNISVLHIAPGAVKSNISANGGRGYKLPPNSLYTAYLPNILKRVYASQTPDTMPTEVFAKQVVSKALHPKPPLYLLTGGKTWLFGLMRWLPKSWVLFIMWREYSKGVST</sequence>
<organism evidence="6 7">
    <name type="scientific">Collybia nuda</name>
    <dbReference type="NCBI Taxonomy" id="64659"/>
    <lineage>
        <taxon>Eukaryota</taxon>
        <taxon>Fungi</taxon>
        <taxon>Dikarya</taxon>
        <taxon>Basidiomycota</taxon>
        <taxon>Agaricomycotina</taxon>
        <taxon>Agaricomycetes</taxon>
        <taxon>Agaricomycetidae</taxon>
        <taxon>Agaricales</taxon>
        <taxon>Tricholomatineae</taxon>
        <taxon>Clitocybaceae</taxon>
        <taxon>Collybia</taxon>
    </lineage>
</organism>
<protein>
    <submittedName>
        <fullName evidence="6">Oxidoreductase</fullName>
    </submittedName>
</protein>
<dbReference type="Proteomes" id="UP000807353">
    <property type="component" value="Unassembled WGS sequence"/>
</dbReference>
<name>A0A9P5XYT2_9AGAR</name>
<dbReference type="Gene3D" id="3.40.50.720">
    <property type="entry name" value="NAD(P)-binding Rossmann-like Domain"/>
    <property type="match status" value="1"/>
</dbReference>
<dbReference type="InterPro" id="IPR020904">
    <property type="entry name" value="Sc_DH/Rdtase_CS"/>
</dbReference>
<dbReference type="GO" id="GO:0005783">
    <property type="term" value="C:endoplasmic reticulum"/>
    <property type="evidence" value="ECO:0007669"/>
    <property type="project" value="TreeGrafter"/>
</dbReference>
<evidence type="ECO:0000256" key="1">
    <source>
        <dbReference type="ARBA" id="ARBA00006484"/>
    </source>
</evidence>
<keyword evidence="3" id="KW-0560">Oxidoreductase</keyword>
<dbReference type="SUPFAM" id="SSF51735">
    <property type="entry name" value="NAD(P)-binding Rossmann-fold domains"/>
    <property type="match status" value="1"/>
</dbReference>
<dbReference type="PROSITE" id="PS00061">
    <property type="entry name" value="ADH_SHORT"/>
    <property type="match status" value="1"/>
</dbReference>